<dbReference type="Pfam" id="PF12661">
    <property type="entry name" value="hEGF"/>
    <property type="match status" value="2"/>
</dbReference>
<dbReference type="SUPFAM" id="SSF57196">
    <property type="entry name" value="EGF/Laminin"/>
    <property type="match status" value="7"/>
</dbReference>
<feature type="domain" description="EGF-like" evidence="15">
    <location>
        <begin position="297"/>
        <end position="335"/>
    </location>
</feature>
<dbReference type="GO" id="GO:0016020">
    <property type="term" value="C:membrane"/>
    <property type="evidence" value="ECO:0007669"/>
    <property type="project" value="UniProtKB-SubCell"/>
</dbReference>
<dbReference type="Gene3D" id="2.10.25.140">
    <property type="match status" value="1"/>
</dbReference>
<keyword evidence="2 13" id="KW-0217">Developmental protein</keyword>
<evidence type="ECO:0000256" key="14">
    <source>
        <dbReference type="SAM" id="Phobius"/>
    </source>
</evidence>
<dbReference type="SMART" id="SM00051">
    <property type="entry name" value="DSL"/>
    <property type="match status" value="1"/>
</dbReference>
<reference evidence="17 18" key="1">
    <citation type="journal article" date="2017" name="Nat. Ecol. Evol.">
        <title>Scallop genome provides insights into evolution of bilaterian karyotype and development.</title>
        <authorList>
            <person name="Wang S."/>
            <person name="Zhang J."/>
            <person name="Jiao W."/>
            <person name="Li J."/>
            <person name="Xun X."/>
            <person name="Sun Y."/>
            <person name="Guo X."/>
            <person name="Huan P."/>
            <person name="Dong B."/>
            <person name="Zhang L."/>
            <person name="Hu X."/>
            <person name="Sun X."/>
            <person name="Wang J."/>
            <person name="Zhao C."/>
            <person name="Wang Y."/>
            <person name="Wang D."/>
            <person name="Huang X."/>
            <person name="Wang R."/>
            <person name="Lv J."/>
            <person name="Li Y."/>
            <person name="Zhang Z."/>
            <person name="Liu B."/>
            <person name="Lu W."/>
            <person name="Hui Y."/>
            <person name="Liang J."/>
            <person name="Zhou Z."/>
            <person name="Hou R."/>
            <person name="Li X."/>
            <person name="Liu Y."/>
            <person name="Li H."/>
            <person name="Ning X."/>
            <person name="Lin Y."/>
            <person name="Zhao L."/>
            <person name="Xing Q."/>
            <person name="Dou J."/>
            <person name="Li Y."/>
            <person name="Mao J."/>
            <person name="Guo H."/>
            <person name="Dou H."/>
            <person name="Li T."/>
            <person name="Mu C."/>
            <person name="Jiang W."/>
            <person name="Fu Q."/>
            <person name="Fu X."/>
            <person name="Miao Y."/>
            <person name="Liu J."/>
            <person name="Yu Q."/>
            <person name="Li R."/>
            <person name="Liao H."/>
            <person name="Li X."/>
            <person name="Kong Y."/>
            <person name="Jiang Z."/>
            <person name="Chourrout D."/>
            <person name="Li R."/>
            <person name="Bao Z."/>
        </authorList>
    </citation>
    <scope>NUCLEOTIDE SEQUENCE [LARGE SCALE GENOMIC DNA]</scope>
    <source>
        <strain evidence="17 18">PY_sf001</strain>
    </source>
</reference>
<dbReference type="PROSITE" id="PS01186">
    <property type="entry name" value="EGF_2"/>
    <property type="match status" value="3"/>
</dbReference>
<feature type="disulfide bond" evidence="11">
    <location>
        <begin position="325"/>
        <end position="334"/>
    </location>
</feature>
<feature type="disulfide bond" evidence="11">
    <location>
        <begin position="552"/>
        <end position="561"/>
    </location>
</feature>
<dbReference type="Pfam" id="PF07657">
    <property type="entry name" value="MNNL"/>
    <property type="match status" value="1"/>
</dbReference>
<feature type="disulfide bond" evidence="12">
    <location>
        <begin position="201"/>
        <end position="213"/>
    </location>
</feature>
<dbReference type="FunFam" id="2.10.25.140:FF:000001">
    <property type="entry name" value="Delta-like protein"/>
    <property type="match status" value="1"/>
</dbReference>
<dbReference type="STRING" id="6573.A0A210QJG9"/>
<dbReference type="PROSITE" id="PS00022">
    <property type="entry name" value="EGF_1"/>
    <property type="match status" value="8"/>
</dbReference>
<keyword evidence="7 13" id="KW-1133">Transmembrane helix</keyword>
<evidence type="ECO:0000256" key="3">
    <source>
        <dbReference type="ARBA" id="ARBA00022536"/>
    </source>
</evidence>
<dbReference type="PROSITE" id="PS51051">
    <property type="entry name" value="DSL"/>
    <property type="match status" value="1"/>
</dbReference>
<evidence type="ECO:0000256" key="4">
    <source>
        <dbReference type="ARBA" id="ARBA00022692"/>
    </source>
</evidence>
<evidence type="ECO:0000259" key="16">
    <source>
        <dbReference type="PROSITE" id="PS51051"/>
    </source>
</evidence>
<dbReference type="Pfam" id="PF01414">
    <property type="entry name" value="DSL"/>
    <property type="match status" value="1"/>
</dbReference>
<name>A0A210QJG9_MIZYE</name>
<dbReference type="PROSITE" id="PS50026">
    <property type="entry name" value="EGF_3"/>
    <property type="match status" value="7"/>
</dbReference>
<feature type="domain" description="EGF-like" evidence="15">
    <location>
        <begin position="448"/>
        <end position="486"/>
    </location>
</feature>
<evidence type="ECO:0000256" key="13">
    <source>
        <dbReference type="RuleBase" id="RU280815"/>
    </source>
</evidence>
<dbReference type="PANTHER" id="PTHR24033">
    <property type="entry name" value="EGF-LIKE DOMAIN-CONTAINING PROTEIN"/>
    <property type="match status" value="1"/>
</dbReference>
<comment type="subcellular location">
    <subcellularLocation>
        <location evidence="1 13">Membrane</location>
        <topology evidence="1 13">Single-pass type I membrane protein</topology>
    </subcellularLocation>
</comment>
<comment type="caution">
    <text evidence="17">The sequence shown here is derived from an EMBL/GenBank/DDBJ whole genome shotgun (WGS) entry which is preliminary data.</text>
</comment>
<dbReference type="InterPro" id="IPR051830">
    <property type="entry name" value="NOTCH_homolog"/>
</dbReference>
<feature type="domain" description="EGF-like" evidence="15">
    <location>
        <begin position="526"/>
        <end position="562"/>
    </location>
</feature>
<feature type="disulfide bond" evidence="11">
    <location>
        <begin position="514"/>
        <end position="523"/>
    </location>
</feature>
<evidence type="ECO:0000256" key="8">
    <source>
        <dbReference type="ARBA" id="ARBA00023136"/>
    </source>
</evidence>
<evidence type="ECO:0000313" key="18">
    <source>
        <dbReference type="Proteomes" id="UP000242188"/>
    </source>
</evidence>
<feature type="domain" description="EGF-like" evidence="15">
    <location>
        <begin position="411"/>
        <end position="446"/>
    </location>
</feature>
<feature type="disulfide bond" evidence="11">
    <location>
        <begin position="436"/>
        <end position="445"/>
    </location>
</feature>
<dbReference type="GO" id="GO:0032502">
    <property type="term" value="P:developmental process"/>
    <property type="evidence" value="ECO:0007669"/>
    <property type="project" value="UniProtKB-ARBA"/>
</dbReference>
<dbReference type="OrthoDB" id="283575at2759"/>
<keyword evidence="9 11" id="KW-1015">Disulfide bond</keyword>
<sequence length="616" mass="68382">MVLSAVNVNLVVCCGVYMVVYVVDGALCDVLSIGMFQVSIMAIYNYRGQKDNGRCCDGSQDRPPCTMECRTFFSICILHYITDVPDTPSCPFGHTLTPVLGGNSINETALAVLNYFPLKIPFSYAWPGSFTLVIDVVHDAFHNRTLTDPTQRILRSVVIDSLYPPTVWKRETMVSESVDLFFNYRILCDENYYGPECNVICRPRNDNLGHYLCDENGTKICLPGWEGEHCQRALCLDTCNKTNGICEEPFTCRCIMGWTGESCDQCLTHSKCMNGYCLQPSQCICLGGWRGEYCNIDTNYCMKTQPCLNGGTCIFDLKLNYTCVCPLNFTGVHCDAHLCHNEFCENGGHCQDEDHGPTCTCSAGYHGSRCEHPVPTCDEIECKNNGTCMMNEFGATCDCEASFEGKRCEMFINPCDSLPCKNGKCLNKGSTYTCSCEEGYKGDNCDRTVDLCDDYPCFNGGTCFLDSSSKLPVCACADHYTGHDCQIINNLCVNDRCQNGGSCKGTQSYFKCVCTDGYSGIHCEQKQDLCQNVMCKNGGICKHFENSTKCVCDPDYGGRLCEVPLLQSDQSATHPTLGDRDRDMGYVNSGLALRYTNFSTMVVTLVMIYFCISVKL</sequence>
<dbReference type="CDD" id="cd00054">
    <property type="entry name" value="EGF_CA"/>
    <property type="match status" value="4"/>
</dbReference>
<keyword evidence="8 13" id="KW-0472">Membrane</keyword>
<evidence type="ECO:0000256" key="10">
    <source>
        <dbReference type="ARBA" id="ARBA00023180"/>
    </source>
</evidence>
<evidence type="ECO:0000313" key="17">
    <source>
        <dbReference type="EMBL" id="OWF48918.1"/>
    </source>
</evidence>
<dbReference type="GO" id="GO:0005509">
    <property type="term" value="F:calcium ion binding"/>
    <property type="evidence" value="ECO:0007669"/>
    <property type="project" value="InterPro"/>
</dbReference>
<evidence type="ECO:0000256" key="1">
    <source>
        <dbReference type="ARBA" id="ARBA00004479"/>
    </source>
</evidence>
<feature type="disulfide bond" evidence="11">
    <location>
        <begin position="361"/>
        <end position="370"/>
    </location>
</feature>
<keyword evidence="18" id="KW-1185">Reference proteome</keyword>
<dbReference type="InterPro" id="IPR001774">
    <property type="entry name" value="DSL"/>
</dbReference>
<evidence type="ECO:0000256" key="11">
    <source>
        <dbReference type="PROSITE-ProRule" id="PRU00076"/>
    </source>
</evidence>
<dbReference type="EMBL" id="NEDP02003345">
    <property type="protein sequence ID" value="OWF48918.1"/>
    <property type="molecule type" value="Genomic_DNA"/>
</dbReference>
<dbReference type="Gene3D" id="2.10.25.10">
    <property type="entry name" value="Laminin"/>
    <property type="match status" value="8"/>
</dbReference>
<gene>
    <name evidence="17" type="ORF">KP79_PYT12472</name>
</gene>
<protein>
    <recommendedName>
        <fullName evidence="13">Delta-like protein</fullName>
    </recommendedName>
</protein>
<evidence type="ECO:0000259" key="15">
    <source>
        <dbReference type="PROSITE" id="PS50026"/>
    </source>
</evidence>
<dbReference type="InterPro" id="IPR011651">
    <property type="entry name" value="Notch_ligand_N"/>
</dbReference>
<feature type="disulfide bond" evidence="12">
    <location>
        <begin position="221"/>
        <end position="230"/>
    </location>
</feature>
<feature type="disulfide bond" evidence="11">
    <location>
        <begin position="476"/>
        <end position="485"/>
    </location>
</feature>
<feature type="transmembrane region" description="Helical" evidence="14">
    <location>
        <begin position="6"/>
        <end position="23"/>
    </location>
</feature>
<dbReference type="GO" id="GO:0007219">
    <property type="term" value="P:Notch signaling pathway"/>
    <property type="evidence" value="ECO:0007669"/>
    <property type="project" value="InterPro"/>
</dbReference>
<keyword evidence="6 13" id="KW-0677">Repeat</keyword>
<dbReference type="SMART" id="SM00181">
    <property type="entry name" value="EGF"/>
    <property type="match status" value="10"/>
</dbReference>
<dbReference type="FunFam" id="2.10.25.10:FF:000012">
    <property type="entry name" value="Delta-like protein"/>
    <property type="match status" value="1"/>
</dbReference>
<feature type="disulfide bond" evidence="11">
    <location>
        <begin position="399"/>
        <end position="408"/>
    </location>
</feature>
<dbReference type="InterPro" id="IPR000152">
    <property type="entry name" value="EGF-type_Asp/Asn_hydroxyl_site"/>
</dbReference>
<evidence type="ECO:0000256" key="2">
    <source>
        <dbReference type="ARBA" id="ARBA00022473"/>
    </source>
</evidence>
<evidence type="ECO:0000256" key="5">
    <source>
        <dbReference type="ARBA" id="ARBA00022729"/>
    </source>
</evidence>
<keyword evidence="5 13" id="KW-0732">Signal</keyword>
<dbReference type="InterPro" id="IPR000742">
    <property type="entry name" value="EGF"/>
</dbReference>
<comment type="function">
    <text evidence="13">Putative Notch ligand involved in the mediation of Notch signaling.</text>
</comment>
<keyword evidence="4 13" id="KW-0812">Transmembrane</keyword>
<accession>A0A210QJG9</accession>
<keyword evidence="3 11" id="KW-0245">EGF-like domain</keyword>
<feature type="disulfide bond" evidence="11">
    <location>
        <begin position="457"/>
        <end position="474"/>
    </location>
</feature>
<feature type="domain" description="EGF-like" evidence="15">
    <location>
        <begin position="373"/>
        <end position="409"/>
    </location>
</feature>
<evidence type="ECO:0000256" key="12">
    <source>
        <dbReference type="PROSITE-ProRule" id="PRU00377"/>
    </source>
</evidence>
<feature type="domain" description="DSL" evidence="16">
    <location>
        <begin position="186"/>
        <end position="230"/>
    </location>
</feature>
<keyword evidence="10" id="KW-0325">Glycoprotein</keyword>
<evidence type="ECO:0000256" key="7">
    <source>
        <dbReference type="ARBA" id="ARBA00022989"/>
    </source>
</evidence>
<dbReference type="AlphaFoldDB" id="A0A210QJG9"/>
<dbReference type="Proteomes" id="UP000242188">
    <property type="component" value="Unassembled WGS sequence"/>
</dbReference>
<dbReference type="PROSITE" id="PS00010">
    <property type="entry name" value="ASX_HYDROXYL"/>
    <property type="match status" value="1"/>
</dbReference>
<dbReference type="FunFam" id="2.10.25.10:FF:000321">
    <property type="entry name" value="Protein delta homolog 1"/>
    <property type="match status" value="1"/>
</dbReference>
<evidence type="ECO:0000256" key="9">
    <source>
        <dbReference type="ARBA" id="ARBA00023157"/>
    </source>
</evidence>
<dbReference type="InterPro" id="IPR013032">
    <property type="entry name" value="EGF-like_CS"/>
</dbReference>
<dbReference type="InterPro" id="IPR001881">
    <property type="entry name" value="EGF-like_Ca-bd_dom"/>
</dbReference>
<dbReference type="SMART" id="SM00179">
    <property type="entry name" value="EGF_CA"/>
    <property type="match status" value="6"/>
</dbReference>
<feature type="domain" description="EGF-like" evidence="15">
    <location>
        <begin position="488"/>
        <end position="524"/>
    </location>
</feature>
<feature type="disulfide bond" evidence="11">
    <location>
        <begin position="415"/>
        <end position="425"/>
    </location>
</feature>
<organism evidence="17 18">
    <name type="scientific">Mizuhopecten yessoensis</name>
    <name type="common">Japanese scallop</name>
    <name type="synonym">Patinopecten yessoensis</name>
    <dbReference type="NCBI Taxonomy" id="6573"/>
    <lineage>
        <taxon>Eukaryota</taxon>
        <taxon>Metazoa</taxon>
        <taxon>Spiralia</taxon>
        <taxon>Lophotrochozoa</taxon>
        <taxon>Mollusca</taxon>
        <taxon>Bivalvia</taxon>
        <taxon>Autobranchia</taxon>
        <taxon>Pteriomorphia</taxon>
        <taxon>Pectinida</taxon>
        <taxon>Pectinoidea</taxon>
        <taxon>Pectinidae</taxon>
        <taxon>Mizuhopecten</taxon>
    </lineage>
</organism>
<proteinExistence type="predicted"/>
<feature type="domain" description="EGF-like" evidence="15">
    <location>
        <begin position="336"/>
        <end position="371"/>
    </location>
</feature>
<feature type="disulfide bond" evidence="12">
    <location>
        <begin position="188"/>
        <end position="197"/>
    </location>
</feature>
<feature type="transmembrane region" description="Helical" evidence="14">
    <location>
        <begin position="592"/>
        <end position="612"/>
    </location>
</feature>
<dbReference type="Gene3D" id="2.60.40.3510">
    <property type="match status" value="1"/>
</dbReference>
<dbReference type="PANTHER" id="PTHR24033:SF151">
    <property type="entry name" value="NOTCH 2"/>
    <property type="match status" value="1"/>
</dbReference>
<comment type="caution">
    <text evidence="11">Lacks conserved residue(s) required for the propagation of feature annotation.</text>
</comment>
<dbReference type="Pfam" id="PF00008">
    <property type="entry name" value="EGF"/>
    <property type="match status" value="3"/>
</dbReference>
<evidence type="ECO:0000256" key="6">
    <source>
        <dbReference type="ARBA" id="ARBA00022737"/>
    </source>
</evidence>